<dbReference type="PANTHER" id="PTHR36766:SF73">
    <property type="entry name" value="NB-ARC DOMAIN-CONTAINING PROTEIN"/>
    <property type="match status" value="1"/>
</dbReference>
<dbReference type="InterPro" id="IPR027417">
    <property type="entry name" value="P-loop_NTPase"/>
</dbReference>
<evidence type="ECO:0000256" key="6">
    <source>
        <dbReference type="ARBA" id="ARBA00022840"/>
    </source>
</evidence>
<dbReference type="GO" id="GO:0005524">
    <property type="term" value="F:ATP binding"/>
    <property type="evidence" value="ECO:0007669"/>
    <property type="project" value="UniProtKB-KW"/>
</dbReference>
<dbReference type="SMART" id="SM00369">
    <property type="entry name" value="LRR_TYP"/>
    <property type="match status" value="4"/>
</dbReference>
<dbReference type="Pfam" id="PF00931">
    <property type="entry name" value="NB-ARC"/>
    <property type="match status" value="1"/>
</dbReference>
<dbReference type="InterPro" id="IPR002182">
    <property type="entry name" value="NB-ARC"/>
</dbReference>
<feature type="domain" description="Disease resistance R13L4/SHOC-2-like LRR" evidence="12">
    <location>
        <begin position="560"/>
        <end position="748"/>
    </location>
</feature>
<evidence type="ECO:0000313" key="14">
    <source>
        <dbReference type="EMBL" id="ACM17562.1"/>
    </source>
</evidence>
<dbReference type="Gene3D" id="1.10.8.430">
    <property type="entry name" value="Helical domain of apoptotic protease-activating factors"/>
    <property type="match status" value="1"/>
</dbReference>
<evidence type="ECO:0000256" key="3">
    <source>
        <dbReference type="ARBA" id="ARBA00022737"/>
    </source>
</evidence>
<proteinExistence type="inferred from homology"/>
<dbReference type="SUPFAM" id="SSF52058">
    <property type="entry name" value="L domain-like"/>
    <property type="match status" value="1"/>
</dbReference>
<keyword evidence="2" id="KW-0433">Leucine-rich repeat</keyword>
<organism evidence="14">
    <name type="scientific">Oryza brachyantha</name>
    <name type="common">malo sina</name>
    <dbReference type="NCBI Taxonomy" id="4533"/>
    <lineage>
        <taxon>Eukaryota</taxon>
        <taxon>Viridiplantae</taxon>
        <taxon>Streptophyta</taxon>
        <taxon>Embryophyta</taxon>
        <taxon>Tracheophyta</taxon>
        <taxon>Spermatophyta</taxon>
        <taxon>Magnoliopsida</taxon>
        <taxon>Liliopsida</taxon>
        <taxon>Poales</taxon>
        <taxon>Poaceae</taxon>
        <taxon>BOP clade</taxon>
        <taxon>Oryzoideae</taxon>
        <taxon>Oryzeae</taxon>
        <taxon>Oryzinae</taxon>
        <taxon>Oryza</taxon>
    </lineage>
</organism>
<keyword evidence="3" id="KW-0677">Repeat</keyword>
<dbReference type="Pfam" id="PF25019">
    <property type="entry name" value="LRR_R13L1-DRL21"/>
    <property type="match status" value="1"/>
</dbReference>
<name>B9V0H2_ORYBR</name>
<evidence type="ECO:0000259" key="12">
    <source>
        <dbReference type="Pfam" id="PF23598"/>
    </source>
</evidence>
<dbReference type="Gene3D" id="1.20.5.4130">
    <property type="match status" value="1"/>
</dbReference>
<evidence type="ECO:0000259" key="9">
    <source>
        <dbReference type="Pfam" id="PF00931"/>
    </source>
</evidence>
<evidence type="ECO:0000256" key="2">
    <source>
        <dbReference type="ARBA" id="ARBA00022614"/>
    </source>
</evidence>
<dbReference type="Gene3D" id="3.40.50.300">
    <property type="entry name" value="P-loop containing nucleotide triphosphate hydrolases"/>
    <property type="match status" value="1"/>
</dbReference>
<dbReference type="Gene3D" id="3.80.10.10">
    <property type="entry name" value="Ribonuclease Inhibitor"/>
    <property type="match status" value="3"/>
</dbReference>
<dbReference type="InterPro" id="IPR032675">
    <property type="entry name" value="LRR_dom_sf"/>
</dbReference>
<feature type="region of interest" description="Disordered" evidence="8">
    <location>
        <begin position="135"/>
        <end position="157"/>
    </location>
</feature>
<feature type="domain" description="Disease resistance N-terminal" evidence="10">
    <location>
        <begin position="13"/>
        <end position="94"/>
    </location>
</feature>
<dbReference type="Pfam" id="PF23598">
    <property type="entry name" value="LRR_14"/>
    <property type="match status" value="2"/>
</dbReference>
<dbReference type="InterPro" id="IPR001611">
    <property type="entry name" value="Leu-rich_rpt"/>
</dbReference>
<evidence type="ECO:0000256" key="4">
    <source>
        <dbReference type="ARBA" id="ARBA00022741"/>
    </source>
</evidence>
<dbReference type="Pfam" id="PF13855">
    <property type="entry name" value="LRR_8"/>
    <property type="match status" value="1"/>
</dbReference>
<evidence type="ECO:0000256" key="8">
    <source>
        <dbReference type="SAM" id="MobiDB-lite"/>
    </source>
</evidence>
<dbReference type="PRINTS" id="PR00364">
    <property type="entry name" value="DISEASERSIST"/>
</dbReference>
<dbReference type="SUPFAM" id="SSF52540">
    <property type="entry name" value="P-loop containing nucleoside triphosphate hydrolases"/>
    <property type="match status" value="1"/>
</dbReference>
<keyword evidence="6" id="KW-0067">ATP-binding</keyword>
<dbReference type="GO" id="GO:0043531">
    <property type="term" value="F:ADP binding"/>
    <property type="evidence" value="ECO:0007669"/>
    <property type="project" value="InterPro"/>
</dbReference>
<keyword evidence="5" id="KW-0611">Plant defense</keyword>
<dbReference type="Gene3D" id="1.10.10.10">
    <property type="entry name" value="Winged helix-like DNA-binding domain superfamily/Winged helix DNA-binding domain"/>
    <property type="match status" value="1"/>
</dbReference>
<dbReference type="InterPro" id="IPR042197">
    <property type="entry name" value="Apaf_helical"/>
</dbReference>
<dbReference type="GO" id="GO:0002758">
    <property type="term" value="P:innate immune response-activating signaling pathway"/>
    <property type="evidence" value="ECO:0007669"/>
    <property type="project" value="UniProtKB-ARBA"/>
</dbReference>
<sequence>MAEVGSMLSSAILKVVCEQIGSAIGGQISLQTDFSEDLEKMKTTLETVEAVLKDAEGRSIKEERVRLWLRRLKHAMYDISDMLDEFEHDNSKAAARKLAGVISFLPKVIMANRMKSMRDKLMEILDEHQKYNFTSESSSREKNVNDERETVSKVQEGHIHGRAEEKERVLSYLYESINDQDITILPIYGIGGIGKTTLAQLVYDDKKFVIDGYIQAWVYVSRIFDLKKIGNSIITQVLKGDTESNLTGRERINKRLEEIIAGKKIMIVLDDVWENDPIKLGELKNMLKVNGSKVLVIVTTREECIAREICAVQTPYKLEHLTDEMCWEIIKQKSAFEERDDKERLVEIGKEIAGKCGGVALAAQSLGYLLRKSKNCKDWESVRDSHIWNVSPGQDSSSPLASLLLSYEAMAPFLKLCFGYCAIFPKGHKINKDDLIRQWISLGFIKPPNNQSPSQLSEDYIAQLLGTSFLQFSELPSVAVVHDQYNISFTMHDLVHDVARSVMVDEVFYGSKDNNTDDRNYRYAPLTVCSKPSKLPESLFAKLRAIRFMDNTKLELRDIGFSSSKFLRVLDLSGCSIQRLPDCIGQFKLLRYLNAPGVQYKNIPKSITKLSNLNYLILRGSSAIKALPESFGEMKSLMYLDLSGCSGIKKLPGSFGKLENLVHLDLSNCFGLTCVSESFERLINLEYLDLSCCINIGDLNETLVNLLKLEYLNLSSCSYIELMCREEVRGTLGYFDLSSNFCVIRRLPEALTRFNNLKYLNLSGWSKLEELPTSFGNMKSLIHLDLSKCSNIKGIPEALGSLTNLQFLNLSKCHNIFENELAIEEKAEAISNLNKLQYLNLSKLVQYHIKSTHVSFFGCIKTLSNLEHLDLSGNDYLESLPDCFGILRKLHTLDLSGCRILKTVPASIGQIDSLKYLDTNGCSYLEWSTLRQLNNSLVSLPHFMVQTNDDGSSSNIGLLQDENPPDLEICSLENVRSVKEVQIIRLVEKQRIEVLKLEWTKDSERSVDDVKLLGELVPPRTLKIFKITGYNGAKFPDWIMGMAYYLPNLLCITLMNIPNCINLPPLGQLPNLEWLILRNMESIVKIDGELCGGPSPFPRLKIFVLGYMKNLEVWNTTYPCDSEDGMSEYMFPRLCELKIISCPNLRFTSCLPRTEKWTIRGSDGVISSWAEGVLRNTGASSSLPTVTSLEVIIGCNVSSLNSLGLRSYGLQAVELPEWLGQLTSLKRLKIRCLEVEASLESIKHLTSLKKLSLSNCEALTALPHSVGDLSSLKELAVEHCPNLIGFPEGMGRLTSLKKLEICYCKSIKSLPNGIEKLTMLEEIHIEGCPELKQWCELEDIKKRLARVSTLVRDRHAKLSAFLLVFWSSYYSFASSACPAQRLFCFALFARIFPYRNAYIFHLCCLLNIFSF</sequence>
<evidence type="ECO:0000256" key="7">
    <source>
        <dbReference type="ARBA" id="ARBA00023054"/>
    </source>
</evidence>
<feature type="domain" description="NB-ARC" evidence="9">
    <location>
        <begin position="165"/>
        <end position="334"/>
    </location>
</feature>
<dbReference type="Pfam" id="PF23559">
    <property type="entry name" value="WHD_DRP"/>
    <property type="match status" value="1"/>
</dbReference>
<dbReference type="InterPro" id="IPR058922">
    <property type="entry name" value="WHD_DRP"/>
</dbReference>
<dbReference type="FunFam" id="1.10.10.10:FF:000322">
    <property type="entry name" value="Probable disease resistance protein At1g63360"/>
    <property type="match status" value="1"/>
</dbReference>
<keyword evidence="4" id="KW-0547">Nucleotide-binding</keyword>
<dbReference type="Pfam" id="PF18052">
    <property type="entry name" value="Rx_N"/>
    <property type="match status" value="1"/>
</dbReference>
<dbReference type="PANTHER" id="PTHR36766">
    <property type="entry name" value="PLANT BROAD-SPECTRUM MILDEW RESISTANCE PROTEIN RPW8"/>
    <property type="match status" value="1"/>
</dbReference>
<dbReference type="InterPro" id="IPR036388">
    <property type="entry name" value="WH-like_DNA-bd_sf"/>
</dbReference>
<dbReference type="SUPFAM" id="SSF52047">
    <property type="entry name" value="RNI-like"/>
    <property type="match status" value="1"/>
</dbReference>
<evidence type="ECO:0000259" key="13">
    <source>
        <dbReference type="Pfam" id="PF25019"/>
    </source>
</evidence>
<dbReference type="GO" id="GO:0009626">
    <property type="term" value="P:plant-type hypersensitive response"/>
    <property type="evidence" value="ECO:0007669"/>
    <property type="project" value="UniProtKB-ARBA"/>
</dbReference>
<dbReference type="InterPro" id="IPR055414">
    <property type="entry name" value="LRR_R13L4/SHOC2-like"/>
</dbReference>
<feature type="domain" description="Disease resistance R13L4/SHOC-2-like LRR" evidence="12">
    <location>
        <begin position="1219"/>
        <end position="1334"/>
    </location>
</feature>
<feature type="domain" description="R13L1/DRL21-like LRR repeat region" evidence="13">
    <location>
        <begin position="966"/>
        <end position="1080"/>
    </location>
</feature>
<protein>
    <submittedName>
        <fullName evidence="14">NBS-LRR disease resistance protein family-1</fullName>
    </submittedName>
</protein>
<reference evidence="14" key="1">
    <citation type="journal article" date="2008" name="Plant Cell">
        <title>Dynamic evolution of oryza genomes is revealed by comparative genomic analysis of a genus-wide vertical data set.</title>
        <authorList>
            <person name="Ammiraju J.S."/>
            <person name="Lu F."/>
            <person name="Sanyal A."/>
            <person name="Yu Y."/>
            <person name="Song X."/>
            <person name="Jiang N."/>
            <person name="Pontaroli A.C."/>
            <person name="Rambo T."/>
            <person name="Currie J."/>
            <person name="Collura K."/>
            <person name="Talag J."/>
            <person name="Fan C."/>
            <person name="Goicoechea J.L."/>
            <person name="Zuccolo A."/>
            <person name="Chen J."/>
            <person name="Bennetzen J.L."/>
            <person name="Chen M."/>
            <person name="Jackson S."/>
            <person name="Wing R.A."/>
        </authorList>
    </citation>
    <scope>NUCLEOTIDE SEQUENCE</scope>
</reference>
<comment type="similarity">
    <text evidence="1">Belongs to the disease resistance NB-LRR family.</text>
</comment>
<feature type="domain" description="Disease resistance protein winged helix" evidence="11">
    <location>
        <begin position="423"/>
        <end position="499"/>
    </location>
</feature>
<dbReference type="EMBL" id="FJ266021">
    <property type="protein sequence ID" value="ACM17562.1"/>
    <property type="molecule type" value="Genomic_DNA"/>
</dbReference>
<dbReference type="InterPro" id="IPR006553">
    <property type="entry name" value="Leu-rich_rpt_Cys-con_subtyp"/>
</dbReference>
<evidence type="ECO:0000259" key="10">
    <source>
        <dbReference type="Pfam" id="PF18052"/>
    </source>
</evidence>
<evidence type="ECO:0000256" key="1">
    <source>
        <dbReference type="ARBA" id="ARBA00008894"/>
    </source>
</evidence>
<reference evidence="14" key="2">
    <citation type="submission" date="2008-09" db="EMBL/GenBank/DDBJ databases">
        <authorList>
            <person name="Ammiraju J.S.S."/>
            <person name="Lu F."/>
            <person name="Sanyal A."/>
            <person name="Song X."/>
            <person name="Jiang N."/>
            <person name="Pontaroli A.C."/>
            <person name="Rambo T."/>
            <person name="Currie J."/>
            <person name="Kollura K."/>
            <person name="Talag J."/>
            <person name="Fan C."/>
            <person name="Goicoechea J.L."/>
            <person name="Zuccolo A."/>
            <person name="Bennetzen J.L."/>
            <person name="Chen M."/>
            <person name="Jackson S."/>
            <person name="Wing R.A."/>
        </authorList>
    </citation>
    <scope>NUCLEOTIDE SEQUENCE</scope>
</reference>
<dbReference type="GO" id="GO:0042742">
    <property type="term" value="P:defense response to bacterium"/>
    <property type="evidence" value="ECO:0007669"/>
    <property type="project" value="UniProtKB-ARBA"/>
</dbReference>
<dbReference type="InterPro" id="IPR041118">
    <property type="entry name" value="Rx_N"/>
</dbReference>
<dbReference type="InterPro" id="IPR003591">
    <property type="entry name" value="Leu-rich_rpt_typical-subtyp"/>
</dbReference>
<evidence type="ECO:0000256" key="5">
    <source>
        <dbReference type="ARBA" id="ARBA00022821"/>
    </source>
</evidence>
<feature type="compositionally biased region" description="Basic and acidic residues" evidence="8">
    <location>
        <begin position="138"/>
        <end position="157"/>
    </location>
</feature>
<accession>B9V0H2</accession>
<dbReference type="InterPro" id="IPR056789">
    <property type="entry name" value="LRR_R13L1-DRL21"/>
</dbReference>
<gene>
    <name evidence="14" type="ORF">OB_Ba045I08-1</name>
</gene>
<keyword evidence="7" id="KW-0175">Coiled coil</keyword>
<evidence type="ECO:0000259" key="11">
    <source>
        <dbReference type="Pfam" id="PF23559"/>
    </source>
</evidence>
<dbReference type="SMART" id="SM00367">
    <property type="entry name" value="LRR_CC"/>
    <property type="match status" value="6"/>
</dbReference>